<dbReference type="InterPro" id="IPR000073">
    <property type="entry name" value="AB_hydrolase_1"/>
</dbReference>
<proteinExistence type="predicted"/>
<protein>
    <recommendedName>
        <fullName evidence="2">AB hydrolase-1 domain-containing protein</fullName>
    </recommendedName>
</protein>
<dbReference type="Proteomes" id="UP001420932">
    <property type="component" value="Unassembled WGS sequence"/>
</dbReference>
<evidence type="ECO:0000313" key="3">
    <source>
        <dbReference type="EMBL" id="KAK9164355.1"/>
    </source>
</evidence>
<sequence>MKKNQVLLLLLIQILRLISQSNSSKSLLKDGSYESRHFVLVHGACHGAWCWYKVATILQSYGHRVTALDLAASGINPEQVSAVKSYTDYFKPLIDFVDKLPKKERVILVGHSLGGLAISHAMERFPHKVSVAVFVTAEMPSHPFNFSNIGRKSRKLPQMDNKFSYENGANKPPTIFSFGPKFLASNVYNLSPPEDLLLATTLVRAVRLVSVEELRKEIVLSDENYGSVRRVFVVSGEDKLIDEGVLRRWLKDNPPDLVLEIKGSDHMVMFSKPKELSSCLHNISKIYV</sequence>
<dbReference type="SUPFAM" id="SSF53474">
    <property type="entry name" value="alpha/beta-Hydrolases"/>
    <property type="match status" value="1"/>
</dbReference>
<evidence type="ECO:0000256" key="1">
    <source>
        <dbReference type="SAM" id="SignalP"/>
    </source>
</evidence>
<dbReference type="GO" id="GO:0080032">
    <property type="term" value="F:methyl jasmonate esterase activity"/>
    <property type="evidence" value="ECO:0007669"/>
    <property type="project" value="TreeGrafter"/>
</dbReference>
<keyword evidence="1" id="KW-0732">Signal</keyword>
<reference evidence="3 4" key="1">
    <citation type="submission" date="2024-01" db="EMBL/GenBank/DDBJ databases">
        <title>Genome assemblies of Stephania.</title>
        <authorList>
            <person name="Yang L."/>
        </authorList>
    </citation>
    <scope>NUCLEOTIDE SEQUENCE [LARGE SCALE GENOMIC DNA]</scope>
    <source>
        <strain evidence="3">YNDBR</strain>
        <tissue evidence="3">Leaf</tissue>
    </source>
</reference>
<name>A0AAP0L718_9MAGN</name>
<keyword evidence="4" id="KW-1185">Reference proteome</keyword>
<accession>A0AAP0L718</accession>
<dbReference type="GO" id="GO:0009694">
    <property type="term" value="P:jasmonic acid metabolic process"/>
    <property type="evidence" value="ECO:0007669"/>
    <property type="project" value="TreeGrafter"/>
</dbReference>
<evidence type="ECO:0000259" key="2">
    <source>
        <dbReference type="Pfam" id="PF12697"/>
    </source>
</evidence>
<dbReference type="InterPro" id="IPR045889">
    <property type="entry name" value="MES/HNL"/>
</dbReference>
<dbReference type="PANTHER" id="PTHR10992">
    <property type="entry name" value="METHYLESTERASE FAMILY MEMBER"/>
    <property type="match status" value="1"/>
</dbReference>
<dbReference type="AlphaFoldDB" id="A0AAP0L718"/>
<dbReference type="FunFam" id="3.40.50.1820:FF:000051">
    <property type="entry name" value="(S)-hydroxynitrile lyase"/>
    <property type="match status" value="1"/>
</dbReference>
<dbReference type="GO" id="GO:0080031">
    <property type="term" value="F:methyl salicylate esterase activity"/>
    <property type="evidence" value="ECO:0007669"/>
    <property type="project" value="TreeGrafter"/>
</dbReference>
<comment type="caution">
    <text evidence="3">The sequence shown here is derived from an EMBL/GenBank/DDBJ whole genome shotgun (WGS) entry which is preliminary data.</text>
</comment>
<dbReference type="InterPro" id="IPR029058">
    <property type="entry name" value="AB_hydrolase_fold"/>
</dbReference>
<dbReference type="PANTHER" id="PTHR10992:SF1002">
    <property type="entry name" value="SALICYLIC ACID-BINDING PROTEIN 2-LIKE"/>
    <property type="match status" value="1"/>
</dbReference>
<dbReference type="Pfam" id="PF12697">
    <property type="entry name" value="Abhydrolase_6"/>
    <property type="match status" value="1"/>
</dbReference>
<feature type="domain" description="AB hydrolase-1" evidence="2">
    <location>
        <begin position="38"/>
        <end position="276"/>
    </location>
</feature>
<dbReference type="GO" id="GO:0080030">
    <property type="term" value="F:methyl indole-3-acetate esterase activity"/>
    <property type="evidence" value="ECO:0007669"/>
    <property type="project" value="TreeGrafter"/>
</dbReference>
<gene>
    <name evidence="3" type="ORF">Syun_005257</name>
</gene>
<evidence type="ECO:0000313" key="4">
    <source>
        <dbReference type="Proteomes" id="UP001420932"/>
    </source>
</evidence>
<feature type="signal peptide" evidence="1">
    <location>
        <begin position="1"/>
        <end position="23"/>
    </location>
</feature>
<dbReference type="EMBL" id="JBBNAF010000002">
    <property type="protein sequence ID" value="KAK9164355.1"/>
    <property type="molecule type" value="Genomic_DNA"/>
</dbReference>
<dbReference type="GO" id="GO:0009696">
    <property type="term" value="P:salicylic acid metabolic process"/>
    <property type="evidence" value="ECO:0007669"/>
    <property type="project" value="TreeGrafter"/>
</dbReference>
<feature type="chain" id="PRO_5042940581" description="AB hydrolase-1 domain-containing protein" evidence="1">
    <location>
        <begin position="24"/>
        <end position="288"/>
    </location>
</feature>
<dbReference type="Gene3D" id="3.40.50.1820">
    <property type="entry name" value="alpha/beta hydrolase"/>
    <property type="match status" value="1"/>
</dbReference>
<organism evidence="3 4">
    <name type="scientific">Stephania yunnanensis</name>
    <dbReference type="NCBI Taxonomy" id="152371"/>
    <lineage>
        <taxon>Eukaryota</taxon>
        <taxon>Viridiplantae</taxon>
        <taxon>Streptophyta</taxon>
        <taxon>Embryophyta</taxon>
        <taxon>Tracheophyta</taxon>
        <taxon>Spermatophyta</taxon>
        <taxon>Magnoliopsida</taxon>
        <taxon>Ranunculales</taxon>
        <taxon>Menispermaceae</taxon>
        <taxon>Menispermoideae</taxon>
        <taxon>Cissampelideae</taxon>
        <taxon>Stephania</taxon>
    </lineage>
</organism>